<accession>A0A226D9M3</accession>
<dbReference type="Proteomes" id="UP000198287">
    <property type="component" value="Unassembled WGS sequence"/>
</dbReference>
<keyword evidence="2" id="KW-1185">Reference proteome</keyword>
<comment type="caution">
    <text evidence="1">The sequence shown here is derived from an EMBL/GenBank/DDBJ whole genome shotgun (WGS) entry which is preliminary data.</text>
</comment>
<sequence length="294" mass="33936">MANEEPGSIFEEGDSTLISQDNDHAAIPHSFTGPLLNHDIILHVCKFLAISDIKECRLVSQSWSDGATPILKARTRIDIFLYPEGDEDCDDFEDRYISNVVKKLNFNKVNIRLEIPTRRNYDLPPINLSNFPINTLKSICVNLKKLQFLVNNGHYFDQLPSILYELMKKHAPTLEDVSITRDRSGWKNELEWKFPVFPALKRFTLCVQILNDESAVAAFLPERCAAMRSLKNVDIKFVPRGWPDNAELLDQVRLYMRMLDLFPYAKDSVTRNCKEFVGSQRFSHWGQPISTTRR</sequence>
<gene>
    <name evidence="1" type="ORF">Fcan01_23794</name>
</gene>
<dbReference type="AlphaFoldDB" id="A0A226D9M3"/>
<evidence type="ECO:0000313" key="1">
    <source>
        <dbReference type="EMBL" id="OXA41544.1"/>
    </source>
</evidence>
<evidence type="ECO:0008006" key="3">
    <source>
        <dbReference type="Google" id="ProtNLM"/>
    </source>
</evidence>
<dbReference type="EMBL" id="LNIX01000029">
    <property type="protein sequence ID" value="OXA41544.1"/>
    <property type="molecule type" value="Genomic_DNA"/>
</dbReference>
<name>A0A226D9M3_FOLCA</name>
<organism evidence="1 2">
    <name type="scientific">Folsomia candida</name>
    <name type="common">Springtail</name>
    <dbReference type="NCBI Taxonomy" id="158441"/>
    <lineage>
        <taxon>Eukaryota</taxon>
        <taxon>Metazoa</taxon>
        <taxon>Ecdysozoa</taxon>
        <taxon>Arthropoda</taxon>
        <taxon>Hexapoda</taxon>
        <taxon>Collembola</taxon>
        <taxon>Entomobryomorpha</taxon>
        <taxon>Isotomoidea</taxon>
        <taxon>Isotomidae</taxon>
        <taxon>Proisotominae</taxon>
        <taxon>Folsomia</taxon>
    </lineage>
</organism>
<evidence type="ECO:0000313" key="2">
    <source>
        <dbReference type="Proteomes" id="UP000198287"/>
    </source>
</evidence>
<reference evidence="1 2" key="1">
    <citation type="submission" date="2015-12" db="EMBL/GenBank/DDBJ databases">
        <title>The genome of Folsomia candida.</title>
        <authorList>
            <person name="Faddeeva A."/>
            <person name="Derks M.F."/>
            <person name="Anvar Y."/>
            <person name="Smit S."/>
            <person name="Van Straalen N."/>
            <person name="Roelofs D."/>
        </authorList>
    </citation>
    <scope>NUCLEOTIDE SEQUENCE [LARGE SCALE GENOMIC DNA]</scope>
    <source>
        <strain evidence="1 2">VU population</strain>
        <tissue evidence="1">Whole body</tissue>
    </source>
</reference>
<protein>
    <recommendedName>
        <fullName evidence="3">F-box domain-containing protein</fullName>
    </recommendedName>
</protein>
<proteinExistence type="predicted"/>